<comment type="caution">
    <text evidence="2">The sequence shown here is derived from an EMBL/GenBank/DDBJ whole genome shotgun (WGS) entry which is preliminary data.</text>
</comment>
<dbReference type="RefSeq" id="WP_156999031.1">
    <property type="nucleotide sequence ID" value="NZ_BAAANU010000002.1"/>
</dbReference>
<keyword evidence="3" id="KW-1185">Reference proteome</keyword>
<dbReference type="OrthoDB" id="5126183at2"/>
<evidence type="ECO:0000256" key="1">
    <source>
        <dbReference type="SAM" id="Phobius"/>
    </source>
</evidence>
<accession>A0A9X2K9U3</accession>
<feature type="transmembrane region" description="Helical" evidence="1">
    <location>
        <begin position="48"/>
        <end position="71"/>
    </location>
</feature>
<name>A0A9X2K9U3_9MICO</name>
<evidence type="ECO:0000313" key="3">
    <source>
        <dbReference type="Proteomes" id="UP001139722"/>
    </source>
</evidence>
<dbReference type="AlphaFoldDB" id="A0A9X2K9U3"/>
<organism evidence="2 3">
    <name type="scientific">Agromyces terreus</name>
    <dbReference type="NCBI Taxonomy" id="424795"/>
    <lineage>
        <taxon>Bacteria</taxon>
        <taxon>Bacillati</taxon>
        <taxon>Actinomycetota</taxon>
        <taxon>Actinomycetes</taxon>
        <taxon>Micrococcales</taxon>
        <taxon>Microbacteriaceae</taxon>
        <taxon>Agromyces</taxon>
    </lineage>
</organism>
<dbReference type="EMBL" id="JAMZDY010000001">
    <property type="protein sequence ID" value="MCP2369608.1"/>
    <property type="molecule type" value="Genomic_DNA"/>
</dbReference>
<reference evidence="2" key="1">
    <citation type="submission" date="2022-06" db="EMBL/GenBank/DDBJ databases">
        <title>Sequencing the genomes of 1000 actinobacteria strains.</title>
        <authorList>
            <person name="Klenk H.-P."/>
        </authorList>
    </citation>
    <scope>NUCLEOTIDE SEQUENCE</scope>
    <source>
        <strain evidence="2">DSM 22016</strain>
    </source>
</reference>
<sequence>MGDKVDPSTPAEHVADREPPYQALLPNFDKLSHSSFEKGTVSRRRINGALLMLALIPVVVVAVIFVPQLIIG</sequence>
<dbReference type="Proteomes" id="UP001139722">
    <property type="component" value="Unassembled WGS sequence"/>
</dbReference>
<proteinExistence type="predicted"/>
<evidence type="ECO:0000313" key="2">
    <source>
        <dbReference type="EMBL" id="MCP2369608.1"/>
    </source>
</evidence>
<keyword evidence="1" id="KW-0812">Transmembrane</keyword>
<keyword evidence="1" id="KW-1133">Transmembrane helix</keyword>
<protein>
    <submittedName>
        <fullName evidence="2">Uncharacterized protein</fullName>
    </submittedName>
</protein>
<keyword evidence="1" id="KW-0472">Membrane</keyword>
<gene>
    <name evidence="2" type="ORF">BJ978_000284</name>
</gene>